<sequence>MDEIRFWDQITQDAKRTIYCHPDDCAKIQQAVADQGIGHIFTVRSSPVVTAGRMLVVDHQALEAGMREVVQRPFKIF</sequence>
<proteinExistence type="predicted"/>
<protein>
    <submittedName>
        <fullName evidence="1">Uncharacterized protein</fullName>
    </submittedName>
</protein>
<accession>A0AB33K7C2</accession>
<dbReference type="EMBL" id="AP035882">
    <property type="protein sequence ID" value="BFP50090.1"/>
    <property type="molecule type" value="Genomic_DNA"/>
</dbReference>
<keyword evidence="1" id="KW-0614">Plasmid</keyword>
<reference evidence="1" key="1">
    <citation type="submission" date="2024-07" db="EMBL/GenBank/DDBJ databases">
        <title>Complete genome sequences of cellulolytic bacteria, Kitasatospora sp. CMC57 and Streptomyces sp. CMC78, isolated from Japanese agricultural soil.</title>
        <authorList>
            <person name="Hashimoto T."/>
            <person name="Ito M."/>
            <person name="Iwamoto M."/>
            <person name="Fukahori D."/>
            <person name="Shoda T."/>
            <person name="Sakoda M."/>
            <person name="Morohoshi T."/>
            <person name="Mitsuboshi M."/>
            <person name="Nishizawa T."/>
        </authorList>
    </citation>
    <scope>NUCLEOTIDE SEQUENCE</scope>
    <source>
        <strain evidence="1">CMC57</strain>
        <plasmid evidence="1">pCMC57_01</plasmid>
    </source>
</reference>
<organism evidence="1">
    <name type="scientific">Kitasatospora sp. CMC57</name>
    <dbReference type="NCBI Taxonomy" id="3231513"/>
    <lineage>
        <taxon>Bacteria</taxon>
        <taxon>Bacillati</taxon>
        <taxon>Actinomycetota</taxon>
        <taxon>Actinomycetes</taxon>
        <taxon>Kitasatosporales</taxon>
        <taxon>Streptomycetaceae</taxon>
        <taxon>Kitasatospora</taxon>
    </lineage>
</organism>
<geneLocation type="plasmid" evidence="1">
    <name>pCMC57_01</name>
</geneLocation>
<evidence type="ECO:0000313" key="1">
    <source>
        <dbReference type="EMBL" id="BFP50090.1"/>
    </source>
</evidence>
<dbReference type="AlphaFoldDB" id="A0AB33K7C2"/>
<dbReference type="KEGG" id="kic:KCMC57_64580"/>
<gene>
    <name evidence="1" type="ORF">KCMC57_64580</name>
</gene>
<name>A0AB33K7C2_9ACTN</name>